<dbReference type="InterPro" id="IPR001182">
    <property type="entry name" value="FtsW/RodA"/>
</dbReference>
<feature type="transmembrane region" description="Helical" evidence="17">
    <location>
        <begin position="194"/>
        <end position="212"/>
    </location>
</feature>
<feature type="transmembrane region" description="Helical" evidence="17">
    <location>
        <begin position="173"/>
        <end position="189"/>
    </location>
</feature>
<dbReference type="GO" id="GO:0032153">
    <property type="term" value="C:cell division site"/>
    <property type="evidence" value="ECO:0007669"/>
    <property type="project" value="TreeGrafter"/>
</dbReference>
<dbReference type="GO" id="GO:0005886">
    <property type="term" value="C:plasma membrane"/>
    <property type="evidence" value="ECO:0007669"/>
    <property type="project" value="TreeGrafter"/>
</dbReference>
<evidence type="ECO:0000256" key="9">
    <source>
        <dbReference type="ARBA" id="ARBA00032370"/>
    </source>
</evidence>
<dbReference type="OrthoDB" id="9812661at2"/>
<keyword evidence="18" id="KW-0131">Cell cycle</keyword>
<sequence>MSEFKAWIDRNFKGDPIIWGIVILLSLFSILVVYSATGSLAYKYAGGNTEIYLIRHSTLIFISLVVMWLAHKVPYRKYAVYARLGVIISIPLLLVTYLFGSNINEANRWITIPVINQAFQPSDLAKLALISAIALMLAKRQKDIKSFKSTFVPVIFAIGLICGLIALANFSTAILLLITCLLIMFIGRVPVKYLALVLMVGALGLTAAGFIGQRGATLVSRVEDFMNEDEIPFQAEQSYIAIATGGISGKGPGNSEQRNSLPHPYSDFIYAIIIEEYGLIGGFSVLFLYLALLYRGMRIVANSNKAFGGLLSAGLSFALVIQALVNMAVAVGLVPITGLPLPLLSMGGTSLVFTGISLGIILSVSRGDHQDESQTSPAFGNKTRLKTA</sequence>
<feature type="region of interest" description="Disordered" evidence="16">
    <location>
        <begin position="369"/>
        <end position="388"/>
    </location>
</feature>
<evidence type="ECO:0000256" key="8">
    <source>
        <dbReference type="ARBA" id="ARBA00023136"/>
    </source>
</evidence>
<feature type="transmembrane region" description="Helical" evidence="17">
    <location>
        <begin position="78"/>
        <end position="99"/>
    </location>
</feature>
<keyword evidence="3" id="KW-0808">Transferase</keyword>
<dbReference type="GO" id="GO:0008955">
    <property type="term" value="F:peptidoglycan glycosyltransferase activity"/>
    <property type="evidence" value="ECO:0007669"/>
    <property type="project" value="UniProtKB-EC"/>
</dbReference>
<comment type="caution">
    <text evidence="18">The sequence shown here is derived from an EMBL/GenBank/DDBJ whole genome shotgun (WGS) entry which is preliminary data.</text>
</comment>
<comment type="catalytic activity">
    <reaction evidence="15">
        <text>[GlcNAc-(1-&gt;4)-Mur2Ac(oyl-L-Ala-gamma-D-Glu-L-Lys-D-Ala-D-Ala)](n)-di-trans,octa-cis-undecaprenyl diphosphate + beta-D-GlcNAc-(1-&gt;4)-Mur2Ac(oyl-L-Ala-gamma-D-Glu-L-Lys-D-Ala-D-Ala)-di-trans,octa-cis-undecaprenyl diphosphate = [GlcNAc-(1-&gt;4)-Mur2Ac(oyl-L-Ala-gamma-D-Glu-L-Lys-D-Ala-D-Ala)](n+1)-di-trans,octa-cis-undecaprenyl diphosphate + di-trans,octa-cis-undecaprenyl diphosphate + H(+)</text>
        <dbReference type="Rhea" id="RHEA:23708"/>
        <dbReference type="Rhea" id="RHEA-COMP:9602"/>
        <dbReference type="Rhea" id="RHEA-COMP:9603"/>
        <dbReference type="ChEBI" id="CHEBI:15378"/>
        <dbReference type="ChEBI" id="CHEBI:58405"/>
        <dbReference type="ChEBI" id="CHEBI:60033"/>
        <dbReference type="ChEBI" id="CHEBI:78435"/>
        <dbReference type="EC" id="2.4.99.28"/>
    </reaction>
</comment>
<evidence type="ECO:0000256" key="2">
    <source>
        <dbReference type="ARBA" id="ARBA00022676"/>
    </source>
</evidence>
<comment type="similarity">
    <text evidence="11">Belongs to the SEDS family. FtsW subfamily.</text>
</comment>
<dbReference type="RefSeq" id="WP_086543707.1">
    <property type="nucleotide sequence ID" value="NZ_MSSW01000087.1"/>
</dbReference>
<gene>
    <name evidence="18" type="ORF">C8N25_13719</name>
</gene>
<evidence type="ECO:0000256" key="10">
    <source>
        <dbReference type="ARBA" id="ARBA00033270"/>
    </source>
</evidence>
<keyword evidence="5" id="KW-0133">Cell shape</keyword>
<keyword evidence="6" id="KW-0573">Peptidoglycan synthesis</keyword>
<evidence type="ECO:0000256" key="15">
    <source>
        <dbReference type="ARBA" id="ARBA00049902"/>
    </source>
</evidence>
<evidence type="ECO:0000256" key="16">
    <source>
        <dbReference type="SAM" id="MobiDB-lite"/>
    </source>
</evidence>
<evidence type="ECO:0000313" key="18">
    <source>
        <dbReference type="EMBL" id="REG78287.1"/>
    </source>
</evidence>
<keyword evidence="19" id="KW-1185">Reference proteome</keyword>
<evidence type="ECO:0000256" key="11">
    <source>
        <dbReference type="ARBA" id="ARBA00038053"/>
    </source>
</evidence>
<dbReference type="PANTHER" id="PTHR30474">
    <property type="entry name" value="CELL CYCLE PROTEIN"/>
    <property type="match status" value="1"/>
</dbReference>
<evidence type="ECO:0000256" key="14">
    <source>
        <dbReference type="ARBA" id="ARBA00044770"/>
    </source>
</evidence>
<dbReference type="EMBL" id="QUNF01000037">
    <property type="protein sequence ID" value="REG78287.1"/>
    <property type="molecule type" value="Genomic_DNA"/>
</dbReference>
<evidence type="ECO:0000256" key="3">
    <source>
        <dbReference type="ARBA" id="ARBA00022679"/>
    </source>
</evidence>
<dbReference type="GO" id="GO:0009252">
    <property type="term" value="P:peptidoglycan biosynthetic process"/>
    <property type="evidence" value="ECO:0007669"/>
    <property type="project" value="UniProtKB-KW"/>
</dbReference>
<dbReference type="PANTHER" id="PTHR30474:SF2">
    <property type="entry name" value="PEPTIDOGLYCAN GLYCOSYLTRANSFERASE FTSW-RELATED"/>
    <property type="match status" value="1"/>
</dbReference>
<feature type="transmembrane region" description="Helical" evidence="17">
    <location>
        <begin position="150"/>
        <end position="167"/>
    </location>
</feature>
<evidence type="ECO:0000256" key="17">
    <source>
        <dbReference type="SAM" id="Phobius"/>
    </source>
</evidence>
<dbReference type="GO" id="GO:0051301">
    <property type="term" value="P:cell division"/>
    <property type="evidence" value="ECO:0007669"/>
    <property type="project" value="UniProtKB-KW"/>
</dbReference>
<keyword evidence="7 17" id="KW-1133">Transmembrane helix</keyword>
<dbReference type="AlphaFoldDB" id="A0A3E0D6V7"/>
<keyword evidence="8 17" id="KW-0472">Membrane</keyword>
<keyword evidence="18" id="KW-0132">Cell division</keyword>
<proteinExistence type="inferred from homology"/>
<feature type="transmembrane region" description="Helical" evidence="17">
    <location>
        <begin position="268"/>
        <end position="294"/>
    </location>
</feature>
<organism evidence="18 19">
    <name type="scientific">Algoriphagus antarcticus</name>
    <dbReference type="NCBI Taxonomy" id="238540"/>
    <lineage>
        <taxon>Bacteria</taxon>
        <taxon>Pseudomonadati</taxon>
        <taxon>Bacteroidota</taxon>
        <taxon>Cytophagia</taxon>
        <taxon>Cytophagales</taxon>
        <taxon>Cyclobacteriaceae</taxon>
        <taxon>Algoriphagus</taxon>
    </lineage>
</organism>
<evidence type="ECO:0000256" key="1">
    <source>
        <dbReference type="ARBA" id="ARBA00004141"/>
    </source>
</evidence>
<dbReference type="Proteomes" id="UP000256405">
    <property type="component" value="Unassembled WGS sequence"/>
</dbReference>
<dbReference type="EC" id="2.4.99.28" evidence="14"/>
<evidence type="ECO:0000313" key="19">
    <source>
        <dbReference type="Proteomes" id="UP000256405"/>
    </source>
</evidence>
<feature type="transmembrane region" description="Helical" evidence="17">
    <location>
        <begin position="306"/>
        <end position="331"/>
    </location>
</feature>
<evidence type="ECO:0000256" key="13">
    <source>
        <dbReference type="ARBA" id="ARBA00041418"/>
    </source>
</evidence>
<keyword evidence="4 17" id="KW-0812">Transmembrane</keyword>
<dbReference type="Pfam" id="PF01098">
    <property type="entry name" value="FTSW_RODA_SPOVE"/>
    <property type="match status" value="1"/>
</dbReference>
<evidence type="ECO:0000256" key="5">
    <source>
        <dbReference type="ARBA" id="ARBA00022960"/>
    </source>
</evidence>
<evidence type="ECO:0000256" key="12">
    <source>
        <dbReference type="ARBA" id="ARBA00041185"/>
    </source>
</evidence>
<keyword evidence="2" id="KW-0328">Glycosyltransferase</keyword>
<dbReference type="GO" id="GO:0015648">
    <property type="term" value="F:lipid-linked peptidoglycan transporter activity"/>
    <property type="evidence" value="ECO:0007669"/>
    <property type="project" value="TreeGrafter"/>
</dbReference>
<comment type="subcellular location">
    <subcellularLocation>
        <location evidence="1">Membrane</location>
        <topology evidence="1">Multi-pass membrane protein</topology>
    </subcellularLocation>
</comment>
<protein>
    <recommendedName>
        <fullName evidence="12">Probable peptidoglycan glycosyltransferase FtsW</fullName>
        <ecNumber evidence="14">2.4.99.28</ecNumber>
    </recommendedName>
    <alternativeName>
        <fullName evidence="13">Cell division protein FtsW</fullName>
    </alternativeName>
    <alternativeName>
        <fullName evidence="10">Cell wall polymerase</fullName>
    </alternativeName>
    <alternativeName>
        <fullName evidence="9">Peptidoglycan polymerase</fullName>
    </alternativeName>
</protein>
<accession>A0A3E0D6V7</accession>
<dbReference type="GO" id="GO:0008360">
    <property type="term" value="P:regulation of cell shape"/>
    <property type="evidence" value="ECO:0007669"/>
    <property type="project" value="UniProtKB-KW"/>
</dbReference>
<evidence type="ECO:0000256" key="4">
    <source>
        <dbReference type="ARBA" id="ARBA00022692"/>
    </source>
</evidence>
<name>A0A3E0D6V7_9BACT</name>
<feature type="transmembrane region" description="Helical" evidence="17">
    <location>
        <begin position="343"/>
        <end position="364"/>
    </location>
</feature>
<evidence type="ECO:0000256" key="6">
    <source>
        <dbReference type="ARBA" id="ARBA00022984"/>
    </source>
</evidence>
<evidence type="ECO:0000256" key="7">
    <source>
        <dbReference type="ARBA" id="ARBA00022989"/>
    </source>
</evidence>
<feature type="transmembrane region" description="Helical" evidence="17">
    <location>
        <begin position="51"/>
        <end position="71"/>
    </location>
</feature>
<reference evidence="18 19" key="1">
    <citation type="submission" date="2018-08" db="EMBL/GenBank/DDBJ databases">
        <title>Genomic Encyclopedia of Archaeal and Bacterial Type Strains, Phase II (KMG-II): from individual species to whole genera.</title>
        <authorList>
            <person name="Goeker M."/>
        </authorList>
    </citation>
    <scope>NUCLEOTIDE SEQUENCE [LARGE SCALE GENOMIC DNA]</scope>
    <source>
        <strain evidence="18 19">DSM 15986</strain>
    </source>
</reference>
<feature type="transmembrane region" description="Helical" evidence="17">
    <location>
        <begin position="21"/>
        <end position="45"/>
    </location>
</feature>